<dbReference type="InterPro" id="IPR003615">
    <property type="entry name" value="HNH_nuc"/>
</dbReference>
<comment type="caution">
    <text evidence="2">The sequence shown here is derived from an EMBL/GenBank/DDBJ whole genome shotgun (WGS) entry which is preliminary data.</text>
</comment>
<evidence type="ECO:0000259" key="1">
    <source>
        <dbReference type="SMART" id="SM00507"/>
    </source>
</evidence>
<evidence type="ECO:0000313" key="3">
    <source>
        <dbReference type="Proteomes" id="UP001182355"/>
    </source>
</evidence>
<dbReference type="Pfam" id="PF07463">
    <property type="entry name" value="NUMOD4"/>
    <property type="match status" value="1"/>
</dbReference>
<proteinExistence type="predicted"/>
<dbReference type="SMART" id="SM00507">
    <property type="entry name" value="HNHc"/>
    <property type="match status" value="1"/>
</dbReference>
<reference evidence="2" key="1">
    <citation type="submission" date="2023-02" db="EMBL/GenBank/DDBJ databases">
        <authorList>
            <person name="Ashton P.M."/>
            <person name="Dallman T."/>
            <person name="Nair S."/>
            <person name="De Pinna E."/>
            <person name="Peters T."/>
            <person name="Grant K."/>
        </authorList>
    </citation>
    <scope>NUCLEOTIDE SEQUENCE</scope>
    <source>
        <strain evidence="2">01103883</strain>
    </source>
</reference>
<dbReference type="GO" id="GO:0004519">
    <property type="term" value="F:endonuclease activity"/>
    <property type="evidence" value="ECO:0007669"/>
    <property type="project" value="UniProtKB-KW"/>
</dbReference>
<dbReference type="EMBL" id="ABNAVX010000082">
    <property type="protein sequence ID" value="ELI8104678.1"/>
    <property type="molecule type" value="Genomic_DNA"/>
</dbReference>
<organism evidence="2 3">
    <name type="scientific">Yersinia enterocolitica</name>
    <dbReference type="NCBI Taxonomy" id="630"/>
    <lineage>
        <taxon>Bacteria</taxon>
        <taxon>Pseudomonadati</taxon>
        <taxon>Pseudomonadota</taxon>
        <taxon>Gammaproteobacteria</taxon>
        <taxon>Enterobacterales</taxon>
        <taxon>Yersiniaceae</taxon>
        <taxon>Yersinia</taxon>
    </lineage>
</organism>
<gene>
    <name evidence="2" type="ORF">RSF11_004465</name>
</gene>
<keyword evidence="2" id="KW-0255">Endonuclease</keyword>
<evidence type="ECO:0000313" key="2">
    <source>
        <dbReference type="EMBL" id="ELI8104678.1"/>
    </source>
</evidence>
<dbReference type="GO" id="GO:0016788">
    <property type="term" value="F:hydrolase activity, acting on ester bonds"/>
    <property type="evidence" value="ECO:0007669"/>
    <property type="project" value="InterPro"/>
</dbReference>
<dbReference type="AlphaFoldDB" id="A0AAD2Z7X3"/>
<protein>
    <submittedName>
        <fullName evidence="2">NUMOD4 motif-containing HNH endonuclease</fullName>
    </submittedName>
</protein>
<sequence>MLSETAKDIAGYEGHYAVTADGRIYSHSRVNALGGLTKGRWLRPGKGGRGYLVVNLCSGGVTKTHSLHRLVAKAYIPNPERAAEVNHINGDKTDNRVENLEWVTSSENKAHAYKYGLYKTGEGHSRAKLTDADILSICSSEEFSPQELAVIYGVDRSYISYLRRGKGRCLTTASV</sequence>
<keyword evidence="2" id="KW-0540">Nuclease</keyword>
<dbReference type="InterPro" id="IPR044925">
    <property type="entry name" value="His-Me_finger_sf"/>
</dbReference>
<accession>A0AAD2Z7X3</accession>
<dbReference type="SUPFAM" id="SSF54060">
    <property type="entry name" value="His-Me finger endonucleases"/>
    <property type="match status" value="1"/>
</dbReference>
<name>A0AAD2Z7X3_YEREN</name>
<dbReference type="Gene3D" id="3.90.75.20">
    <property type="match status" value="1"/>
</dbReference>
<dbReference type="RefSeq" id="WP_050322398.1">
    <property type="nucleotide sequence ID" value="NZ_CTRB01000030.1"/>
</dbReference>
<keyword evidence="2" id="KW-0378">Hydrolase</keyword>
<feature type="domain" description="HNH nuclease" evidence="1">
    <location>
        <begin position="61"/>
        <end position="109"/>
    </location>
</feature>
<dbReference type="InterPro" id="IPR010902">
    <property type="entry name" value="NUMOD4"/>
</dbReference>
<dbReference type="Proteomes" id="UP001182355">
    <property type="component" value="Unassembled WGS sequence"/>
</dbReference>
<dbReference type="Pfam" id="PF13392">
    <property type="entry name" value="HNH_3"/>
    <property type="match status" value="1"/>
</dbReference>